<dbReference type="InterPro" id="IPR037624">
    <property type="entry name" value="Nup133-like"/>
</dbReference>
<keyword evidence="8" id="KW-0862">Zinc</keyword>
<evidence type="ECO:0000256" key="5">
    <source>
        <dbReference type="ARBA" id="ARBA00023163"/>
    </source>
</evidence>
<comment type="similarity">
    <text evidence="2">Belongs to the nucleoporin Nup133 family.</text>
</comment>
<evidence type="ECO:0000256" key="2">
    <source>
        <dbReference type="ARBA" id="ARBA00005569"/>
    </source>
</evidence>
<evidence type="ECO:0000256" key="1">
    <source>
        <dbReference type="ARBA" id="ARBA00004123"/>
    </source>
</evidence>
<dbReference type="GO" id="GO:0000972">
    <property type="term" value="P:transcription-dependent tethering of RNA polymerase II gene DNA at nuclear periphery"/>
    <property type="evidence" value="ECO:0007669"/>
    <property type="project" value="TreeGrafter"/>
</dbReference>
<dbReference type="SUPFAM" id="SSF117289">
    <property type="entry name" value="Nucleoporin domain"/>
    <property type="match status" value="1"/>
</dbReference>
<dbReference type="Gene3D" id="1.10.565.10">
    <property type="entry name" value="Retinoid X Receptor"/>
    <property type="match status" value="1"/>
</dbReference>
<dbReference type="GO" id="GO:0006606">
    <property type="term" value="P:protein import into nucleus"/>
    <property type="evidence" value="ECO:0007669"/>
    <property type="project" value="TreeGrafter"/>
</dbReference>
<dbReference type="WBParaSite" id="Csp11.Scaffold629.g12597.t1">
    <property type="protein sequence ID" value="Csp11.Scaffold629.g12597.t1"/>
    <property type="gene ID" value="Csp11.Scaffold629.g12597"/>
</dbReference>
<evidence type="ECO:0000256" key="4">
    <source>
        <dbReference type="ARBA" id="ARBA00023015"/>
    </source>
</evidence>
<evidence type="ECO:0000313" key="10">
    <source>
        <dbReference type="Proteomes" id="UP000095282"/>
    </source>
</evidence>
<evidence type="ECO:0000256" key="7">
    <source>
        <dbReference type="ARBA" id="ARBA00023242"/>
    </source>
</evidence>
<dbReference type="SUPFAM" id="SSF48508">
    <property type="entry name" value="Nuclear receptor ligand-binding domain"/>
    <property type="match status" value="1"/>
</dbReference>
<keyword evidence="5" id="KW-0804">Transcription</keyword>
<keyword evidence="3" id="KW-0813">Transport</keyword>
<dbReference type="STRING" id="1561998.A0A1I7TWV5"/>
<dbReference type="Gene3D" id="2.130.10.10">
    <property type="entry name" value="YVTN repeat-like/Quinoprotein amine dehydrogenase"/>
    <property type="match status" value="1"/>
</dbReference>
<evidence type="ECO:0000256" key="6">
    <source>
        <dbReference type="ARBA" id="ARBA00023170"/>
    </source>
</evidence>
<dbReference type="GO" id="GO:0016973">
    <property type="term" value="P:poly(A)+ mRNA export from nucleus"/>
    <property type="evidence" value="ECO:0007669"/>
    <property type="project" value="TreeGrafter"/>
</dbReference>
<comment type="subcellular location">
    <subcellularLocation>
        <location evidence="1">Nucleus</location>
    </subcellularLocation>
</comment>
<accession>A0A1I7TWV5</accession>
<dbReference type="GO" id="GO:0017056">
    <property type="term" value="F:structural constituent of nuclear pore"/>
    <property type="evidence" value="ECO:0007669"/>
    <property type="project" value="InterPro"/>
</dbReference>
<evidence type="ECO:0000313" key="11">
    <source>
        <dbReference type="WBParaSite" id="Csp11.Scaffold629.g12597.t1"/>
    </source>
</evidence>
<dbReference type="Pfam" id="PF00104">
    <property type="entry name" value="Hormone_recep"/>
    <property type="match status" value="1"/>
</dbReference>
<keyword evidence="8" id="KW-0863">Zinc-finger</keyword>
<dbReference type="PROSITE" id="PS50157">
    <property type="entry name" value="ZINC_FINGER_C2H2_2"/>
    <property type="match status" value="1"/>
</dbReference>
<keyword evidence="4" id="KW-0805">Transcription regulation</keyword>
<evidence type="ECO:0000259" key="9">
    <source>
        <dbReference type="PROSITE" id="PS50157"/>
    </source>
</evidence>
<dbReference type="InterPro" id="IPR015943">
    <property type="entry name" value="WD40/YVTN_repeat-like_dom_sf"/>
</dbReference>
<feature type="domain" description="C2H2-type" evidence="9">
    <location>
        <begin position="704"/>
        <end position="736"/>
    </location>
</feature>
<evidence type="ECO:0000256" key="8">
    <source>
        <dbReference type="PROSITE-ProRule" id="PRU00042"/>
    </source>
</evidence>
<dbReference type="PANTHER" id="PTHR13405:SF11">
    <property type="entry name" value="NUCLEAR PORE COMPLEX PROTEIN NUP133"/>
    <property type="match status" value="1"/>
</dbReference>
<keyword evidence="8" id="KW-0479">Metal-binding</keyword>
<dbReference type="InterPro" id="IPR035500">
    <property type="entry name" value="NHR-like_dom_sf"/>
</dbReference>
<keyword evidence="6" id="KW-0675">Receptor</keyword>
<protein>
    <submittedName>
        <fullName evidence="11">C2H2-type domain-containing protein</fullName>
    </submittedName>
</protein>
<dbReference type="SMART" id="SM00430">
    <property type="entry name" value="HOLI"/>
    <property type="match status" value="1"/>
</dbReference>
<proteinExistence type="inferred from homology"/>
<dbReference type="Proteomes" id="UP000095282">
    <property type="component" value="Unplaced"/>
</dbReference>
<keyword evidence="10" id="KW-1185">Reference proteome</keyword>
<dbReference type="PROSITE" id="PS00028">
    <property type="entry name" value="ZINC_FINGER_C2H2_1"/>
    <property type="match status" value="1"/>
</dbReference>
<dbReference type="AlphaFoldDB" id="A0A1I7TWV5"/>
<dbReference type="eggNOG" id="KOG3575">
    <property type="taxonomic scope" value="Eukaryota"/>
</dbReference>
<dbReference type="PANTHER" id="PTHR13405">
    <property type="entry name" value="NUCLEAR PORE COMPLEX PROTEIN NUP133"/>
    <property type="match status" value="1"/>
</dbReference>
<keyword evidence="7" id="KW-0539">Nucleus</keyword>
<organism evidence="10 11">
    <name type="scientific">Caenorhabditis tropicalis</name>
    <dbReference type="NCBI Taxonomy" id="1561998"/>
    <lineage>
        <taxon>Eukaryota</taxon>
        <taxon>Metazoa</taxon>
        <taxon>Ecdysozoa</taxon>
        <taxon>Nematoda</taxon>
        <taxon>Chromadorea</taxon>
        <taxon>Rhabditida</taxon>
        <taxon>Rhabditina</taxon>
        <taxon>Rhabditomorpha</taxon>
        <taxon>Rhabditoidea</taxon>
        <taxon>Rhabditidae</taxon>
        <taxon>Peloderinae</taxon>
        <taxon>Caenorhabditis</taxon>
    </lineage>
</organism>
<dbReference type="GO" id="GO:0008270">
    <property type="term" value="F:zinc ion binding"/>
    <property type="evidence" value="ECO:0007669"/>
    <property type="project" value="UniProtKB-KW"/>
</dbReference>
<sequence length="759" mass="87828">MSSRDLELTLDKQSFEYPALVREAIIKKNWHATADQTEIVTSCASLNEKYCWFQSRNEIYIWERNKTPHRGTIQLPLPTSGLPRSAKCAVVYDNPHNGSNARFPTPGVLTVSPEGILRHWISTESQNYVEKQLDIDSEVAMAVELGDAPDDDKSASFFLYTTSGSIFLLIGEGADAWKTGALQCYKLFGRRDQGFKPRFPSSLHSNQTDEGLTTVLNTFKYVTEDVTLIISIAPNSLSVFHVDNQSPLWNLKLEDFFQPKIAVCFKEDLQREANLVCAELIDVAVFRGGLLVLVGGVHEESTRIHLFALWLGPEWIFQKPEKTRFHAIIQITEHKSLFMKENDQIYSNLSLCIPKMTSEATSAERTDGILIIHPLFAMTLYFPFNLEKPESNKTLVRYASYPKKEQLIGYAICEQYVYVMMLDTGIHTLRLLHSGFADHNKNNKKLMNAFADAKRLRDASFRSLEDFFDKKDPKIDDLKSMERNDIQKVSEVEVTVVLLWLDKIHPFCQLPKADKKYLTERYTLRKISLDLIHSTAKYPECLVRKQLVANNGKLVPVKLDNLKIRENTDQQIAASKAVHDRFFGQFWIDVIDPFIKANLYPEEILFVDSWLLWCVGNDGPLSDETRNLMINERELARKELLKWYKDNGKEQRIKELFEIIDGIEENCKHNYEDFQKSQMEQFPDVVFNWFMSLSFYPKQKDIKLKCRCDSECKLSFVKRYGLQRHLERGIHKNDAQRLIKKWIDEDIARNVPVPNDFLK</sequence>
<dbReference type="GO" id="GO:0031080">
    <property type="term" value="C:nuclear pore outer ring"/>
    <property type="evidence" value="ECO:0007669"/>
    <property type="project" value="TreeGrafter"/>
</dbReference>
<evidence type="ECO:0000256" key="3">
    <source>
        <dbReference type="ARBA" id="ARBA00022448"/>
    </source>
</evidence>
<dbReference type="InterPro" id="IPR000536">
    <property type="entry name" value="Nucl_hrmn_rcpt_lig-bd"/>
</dbReference>
<dbReference type="InterPro" id="IPR013087">
    <property type="entry name" value="Znf_C2H2_type"/>
</dbReference>
<name>A0A1I7TWV5_9PELO</name>
<reference evidence="11" key="1">
    <citation type="submission" date="2016-11" db="UniProtKB">
        <authorList>
            <consortium name="WormBaseParasite"/>
        </authorList>
    </citation>
    <scope>IDENTIFICATION</scope>
</reference>